<evidence type="ECO:0000256" key="17">
    <source>
        <dbReference type="ARBA" id="ARBA00047455"/>
    </source>
</evidence>
<dbReference type="GO" id="GO:0009886">
    <property type="term" value="P:post-embryonic animal morphogenesis"/>
    <property type="evidence" value="ECO:0007669"/>
    <property type="project" value="UniProtKB-ARBA"/>
</dbReference>
<keyword evidence="19" id="KW-0408">Iron</keyword>
<evidence type="ECO:0000256" key="18">
    <source>
        <dbReference type="ARBA" id="ARBA00048762"/>
    </source>
</evidence>
<dbReference type="FunFam" id="1.10.640.10:FF:000004">
    <property type="entry name" value="Dual oxidase 2"/>
    <property type="match status" value="1"/>
</dbReference>
<evidence type="ECO:0000256" key="9">
    <source>
        <dbReference type="ARBA" id="ARBA00022827"/>
    </source>
</evidence>
<feature type="transmembrane region" description="Helical" evidence="20">
    <location>
        <begin position="553"/>
        <end position="577"/>
    </location>
</feature>
<evidence type="ECO:0000256" key="7">
    <source>
        <dbReference type="ARBA" id="ARBA00022692"/>
    </source>
</evidence>
<feature type="transmembrane region" description="Helical" evidence="20">
    <location>
        <begin position="978"/>
        <end position="1000"/>
    </location>
</feature>
<dbReference type="GO" id="GO:0018996">
    <property type="term" value="P:molting cycle, collagen and cuticulin-based cuticle"/>
    <property type="evidence" value="ECO:0007669"/>
    <property type="project" value="TreeGrafter"/>
</dbReference>
<dbReference type="SUPFAM" id="SSF82866">
    <property type="entry name" value="Multidrug efflux transporter AcrB transmembrane domain"/>
    <property type="match status" value="2"/>
</dbReference>
<dbReference type="FunFam" id="3.40.50.80:FF:000020">
    <property type="entry name" value="Dual oxidase 1"/>
    <property type="match status" value="1"/>
</dbReference>
<feature type="transmembrane region" description="Helical" evidence="20">
    <location>
        <begin position="2089"/>
        <end position="2110"/>
    </location>
</feature>
<dbReference type="InterPro" id="IPR013112">
    <property type="entry name" value="FAD-bd_8"/>
</dbReference>
<gene>
    <name evidence="24" type="ORF">CBOVIS_LOCUS12331</name>
</gene>
<accession>A0A8S1FDC0</accession>
<dbReference type="Proteomes" id="UP000494206">
    <property type="component" value="Unassembled WGS sequence"/>
</dbReference>
<dbReference type="PROSITE" id="PS50156">
    <property type="entry name" value="SSD"/>
    <property type="match status" value="1"/>
</dbReference>
<dbReference type="Pfam" id="PF08022">
    <property type="entry name" value="FAD_binding_8"/>
    <property type="match status" value="1"/>
</dbReference>
<evidence type="ECO:0000256" key="11">
    <source>
        <dbReference type="ARBA" id="ARBA00022857"/>
    </source>
</evidence>
<feature type="domain" description="FAD-binding FR-type" evidence="23">
    <location>
        <begin position="2225"/>
        <end position="2333"/>
    </location>
</feature>
<feature type="transmembrane region" description="Helical" evidence="20">
    <location>
        <begin position="851"/>
        <end position="870"/>
    </location>
</feature>
<evidence type="ECO:0000256" key="15">
    <source>
        <dbReference type="ARBA" id="ARBA00023180"/>
    </source>
</evidence>
<dbReference type="InterPro" id="IPR013121">
    <property type="entry name" value="Fe_red_NAD-bd_6"/>
</dbReference>
<feature type="transmembrane region" description="Helical" evidence="20">
    <location>
        <begin position="2181"/>
        <end position="2198"/>
    </location>
</feature>
<dbReference type="PROSITE" id="PS51384">
    <property type="entry name" value="FAD_FR"/>
    <property type="match status" value="1"/>
</dbReference>
<dbReference type="GO" id="GO:0006979">
    <property type="term" value="P:response to oxidative stress"/>
    <property type="evidence" value="ECO:0007669"/>
    <property type="project" value="InterPro"/>
</dbReference>
<evidence type="ECO:0000256" key="13">
    <source>
        <dbReference type="ARBA" id="ARBA00023002"/>
    </source>
</evidence>
<evidence type="ECO:0000256" key="20">
    <source>
        <dbReference type="SAM" id="Phobius"/>
    </source>
</evidence>
<dbReference type="CDD" id="cd09820">
    <property type="entry name" value="dual_peroxidase_like"/>
    <property type="match status" value="1"/>
</dbReference>
<keyword evidence="25" id="KW-1185">Reference proteome</keyword>
<dbReference type="SFLD" id="SFLDS00052">
    <property type="entry name" value="Ferric_Reductase_Domain"/>
    <property type="match status" value="1"/>
</dbReference>
<feature type="domain" description="SSD" evidence="22">
    <location>
        <begin position="454"/>
        <end position="611"/>
    </location>
</feature>
<keyword evidence="14 20" id="KW-0472">Membrane</keyword>
<feature type="transmembrane region" description="Helical" evidence="20">
    <location>
        <begin position="949"/>
        <end position="972"/>
    </location>
</feature>
<dbReference type="InterPro" id="IPR037120">
    <property type="entry name" value="Haem_peroxidase_sf_animal"/>
</dbReference>
<keyword evidence="9" id="KW-0274">FAD</keyword>
<dbReference type="Gene3D" id="1.10.640.10">
    <property type="entry name" value="Haem peroxidase domain superfamily, animal type"/>
    <property type="match status" value="1"/>
</dbReference>
<organism evidence="24 25">
    <name type="scientific">Caenorhabditis bovis</name>
    <dbReference type="NCBI Taxonomy" id="2654633"/>
    <lineage>
        <taxon>Eukaryota</taxon>
        <taxon>Metazoa</taxon>
        <taxon>Ecdysozoa</taxon>
        <taxon>Nematoda</taxon>
        <taxon>Chromadorea</taxon>
        <taxon>Rhabditida</taxon>
        <taxon>Rhabditina</taxon>
        <taxon>Rhabditomorpha</taxon>
        <taxon>Rhabditoidea</taxon>
        <taxon>Rhabditidae</taxon>
        <taxon>Peloderinae</taxon>
        <taxon>Caenorhabditis</taxon>
    </lineage>
</organism>
<keyword evidence="16" id="KW-0376">Hydrogen peroxide</keyword>
<feature type="transmembrane region" description="Helical" evidence="20">
    <location>
        <begin position="454"/>
        <end position="476"/>
    </location>
</feature>
<dbReference type="GO" id="GO:0042742">
    <property type="term" value="P:defense response to bacterium"/>
    <property type="evidence" value="ECO:0007669"/>
    <property type="project" value="UniProtKB-ARBA"/>
</dbReference>
<evidence type="ECO:0000256" key="16">
    <source>
        <dbReference type="ARBA" id="ARBA00023324"/>
    </source>
</evidence>
<keyword evidence="19" id="KW-0479">Metal-binding</keyword>
<dbReference type="Gene3D" id="1.20.1640.10">
    <property type="entry name" value="Multidrug efflux transporter AcrB transmembrane domain"/>
    <property type="match status" value="2"/>
</dbReference>
<evidence type="ECO:0000256" key="6">
    <source>
        <dbReference type="ARBA" id="ARBA00022630"/>
    </source>
</evidence>
<dbReference type="GO" id="GO:0042335">
    <property type="term" value="P:cuticle development"/>
    <property type="evidence" value="ECO:0007669"/>
    <property type="project" value="UniProtKB-ARBA"/>
</dbReference>
<feature type="transmembrane region" description="Helical" evidence="20">
    <location>
        <begin position="2204"/>
        <end position="2221"/>
    </location>
</feature>
<reference evidence="24 25" key="1">
    <citation type="submission" date="2020-04" db="EMBL/GenBank/DDBJ databases">
        <authorList>
            <person name="Laetsch R D."/>
            <person name="Stevens L."/>
            <person name="Kumar S."/>
            <person name="Blaxter L. M."/>
        </authorList>
    </citation>
    <scope>NUCLEOTIDE SEQUENCE [LARGE SCALE GENOMIC DNA]</scope>
</reference>
<evidence type="ECO:0000256" key="3">
    <source>
        <dbReference type="ARBA" id="ARBA00005644"/>
    </source>
</evidence>
<dbReference type="SUPFAM" id="SSF52343">
    <property type="entry name" value="Ferredoxin reductase-like, C-terminal NADP-linked domain"/>
    <property type="match status" value="1"/>
</dbReference>
<feature type="transmembrane region" description="Helical" evidence="20">
    <location>
        <begin position="1601"/>
        <end position="1625"/>
    </location>
</feature>
<dbReference type="InterPro" id="IPR017927">
    <property type="entry name" value="FAD-bd_FR_type"/>
</dbReference>
<dbReference type="GO" id="GO:0005886">
    <property type="term" value="C:plasma membrane"/>
    <property type="evidence" value="ECO:0007669"/>
    <property type="project" value="TreeGrafter"/>
</dbReference>
<dbReference type="Gene3D" id="3.40.50.80">
    <property type="entry name" value="Nucleotide-binding domain of ferredoxin-NADP reductase (FNR) module"/>
    <property type="match status" value="1"/>
</dbReference>
<sequence>MSRLLLAIVLYAVMIAMERAIEQEIDDIEEKMNKFAEFDTGVENVEIDECLEYVWNSLWRVPFANRTRKYYAVDAELQDEINRNRDLGIPEKLNKQLIEAFCNVRLQQDISVYSIKLGKTGNFTYDMKAESKWINSAENVVQYQKSRERLDRIIEKRTFLRYLIWVIQGSKLFLGLAVYLNVKEIVDVFYRGNMQEQDFYEFRRYCSSVVSMGWDAISAVVARILAAYPVQSIVLSILLCIALSAGLVNIRLEHDIRKSFSPEKSDSAYETNVWLQFYELDQYPERAFCMFTAKNGGSNVLTREALSEISFIDSRLTNAVKLLDGDGRQNCEPLCNLNAPFHLLKNMDAITNSTSNTVIDFPDIRVDGFDVFLGLHVSPATVNISNKLMPISAKTVVLWYFSRSDTPEGGVAFKNAVDELFDLSKNSSAFNHIDFTIFSDIVANREMIRGAIEATTLMTIGFFLLLTQVIIVIARLSSAKMVPFLVASALLIPIVATIASFGTICWLGLPSFPIQCVTPFLVLGIGVDDAFILLHRWKHHISISDTSKRLEHVIVDVGPSITITSLTNIIAFGIGFFTPTPQMSLFCLTASIALLFDYIFTYTVFAPIVFLCNDKTYAPVMKPELRDHESFLAKYSRFICSLQGRVLCGFLLVVMYGLTTYGVVTMRTSFEPAKAFPSNSKLVTALRDIKPVFNTYFPITVVINNPPDIENENEYHDFYRFINRLEHVPGIHGNNRTLLFLPQYEKFDRAVHSVLSIFSDDYIPSYDNLRFWIEKIGNPKIAKFEKNENGTLEVKAFRMTLLGKGMSEWAERARAMQNIRTILQSEPSFNATLFDCDSAILNIILSVGQDLIGSIAVTVVCMALVCFVFIANINAVAVITAVIASICFVLIGGLSFWGADLDPVVQVDVLLATGFSVDYTAHVAYNYFRARGTSYDRVYTCLAEMAEPMFEAGLSTFLCMLPLIFVPTYTIVCFAKTVFLVVFIGLLHGLFILPVVLSLFSSRRPLEEKELAVTNGSDQPLVEKYFRFKSVISIGIHQNEEFQRYDGWYNNLANSEWGSAGSRLHRDAPSNYPDGVYAINNTLPSARVLSDLLFKGEAGIPNTRNVTTLLAFFSQVVAYEIMQSNGVSCPLEVLNIPVPKCDEVFDKHCEGKTEIPFTRAKYDKSTGNGLNSPREQINERTSWLDGSFLYGTTEPWVNSLRAFKNGRLMEGIPGYPPLNNHHIPLNNPAPPQVHRLMSPDRLFMLGDSRVNENPGLLSFGLILFRWHNANADRINREHPDWTDEQIFQAARRYVIATLQKIIAYDFLPALLGGVELPKYTKYMPHVPPGISHAFAAAAFRFPHSIVPPAMLLRKRGAKCEFRTEVGGYPALRLCQNWWNAQDIVSEYSVDEIVLGMASQIAERDDNIVVEDLRDYIFGPMHFSRLDVVSSSIMRGRDNGLPPYNVLRRTFGLAPRTWETINSEFYAKHKEMFEKLKNLYGGDIGHLDAYIGGMLEGGENGPGELFIHIIKDQFERIRDGDRFWFENRVNGIFTDEEIAEIRNVTLRDIIKATTDISENMLQKDVFFFKDGDPCPQPFQVNTTGLETCVPFMESTYWSDNDVTYIFTLIGLACVPLICFGIGRYLVVRRCSIGHNAAYDDLTAIFPTIDEPKNSIDIYSVNALEWLQEEHIRQVRVEIENSTITVKKPRGGILRKIRLKENVVIDLKHSEPRASTMHGPYLLVSQSKNNDLVIRLHSDIDLSQFITKLREAAASVGSNLNVESKPNMELLENATTKERRQDQLQAVFRKGYAKVFNTTEFTNDDEESLASTGSEDCVESLSRAELANAIGMREDDLFVSRMFALCAKQNEETINFNEFFAILHKFDKSPMKEKLRLLYKMCDLEGTNRVLRKDLTDVVRSLNKAAGVMLDDGSQKKLFDQVMSRAVSREADYLTFDEFEAIFANVDSRRFGAPVNDRGARNRNQPETSSISSFAVVDNSPMISTPKKFLSRVLAFLETYRQHTFIVSIFVCLNIIVFFERFWHYRYMTEHRDLRRVMGVGIAITRGAAGALSFCMALILLTVCRNIITILRETIIAQYIPFDSAIGFHKIVALFTSFWAIVHTVGHCVNFYHVGTQSQEGLNCLFQEAVFGSNFLPSISYWFFQTITGLTGIALVAVMCIIYVFALPAFIRRAYRAFRLTHLLNIAFYALTFLHGLPKLLDSPKFFYFVIGPVICFVLDWIIGKTKFYKRLEIIDAAILPSDIIYIEFRRPRTFEYKSGQWVRISSPAISCTFNESHAFSIASSPQESTMKLYIKAVGPWTWKLRAEIQRAQAEVEPIYPLIHLQGPYGDGNQEWMNYEVAVMVGGGIGVTPYASTLLDLVKLTSSDGYNTVRCKKVYFLWVCPTHKNYEWFVDCLKNIEEQDAKNILETHIFITQVFHKFDLRTSMLYICEKHFRESHEGVSMFTGLHAQNHFGRPNFKEFFRFVQDRHGNQNEIGVFSCGPANLNEKIAEGCAQANGNRSNTAPTFSHRFETF</sequence>
<evidence type="ECO:0000256" key="5">
    <source>
        <dbReference type="ARBA" id="ARBA00022559"/>
    </source>
</evidence>
<dbReference type="Gene3D" id="2.40.30.10">
    <property type="entry name" value="Translation factors"/>
    <property type="match status" value="1"/>
</dbReference>
<dbReference type="GO" id="GO:0030659">
    <property type="term" value="C:cytoplasmic vesicle membrane"/>
    <property type="evidence" value="ECO:0007669"/>
    <property type="project" value="TreeGrafter"/>
</dbReference>
<feature type="transmembrane region" description="Helical" evidence="20">
    <location>
        <begin position="2003"/>
        <end position="2021"/>
    </location>
</feature>
<dbReference type="OrthoDB" id="6019201at2759"/>
<feature type="transmembrane region" description="Helical" evidence="20">
    <location>
        <begin position="2148"/>
        <end position="2169"/>
    </location>
</feature>
<dbReference type="InterPro" id="IPR039261">
    <property type="entry name" value="FNR_nucleotide-bd"/>
</dbReference>
<dbReference type="InterPro" id="IPR011992">
    <property type="entry name" value="EF-hand-dom_pair"/>
</dbReference>
<comment type="catalytic activity">
    <reaction evidence="18">
        <text>NADPH + O2 + H(+) = H2O2 + NADP(+)</text>
        <dbReference type="Rhea" id="RHEA:11260"/>
        <dbReference type="ChEBI" id="CHEBI:15378"/>
        <dbReference type="ChEBI" id="CHEBI:15379"/>
        <dbReference type="ChEBI" id="CHEBI:16240"/>
        <dbReference type="ChEBI" id="CHEBI:57783"/>
        <dbReference type="ChEBI" id="CHEBI:58349"/>
        <dbReference type="EC" id="1.6.3.1"/>
    </reaction>
</comment>
<dbReference type="GO" id="GO:0020037">
    <property type="term" value="F:heme binding"/>
    <property type="evidence" value="ECO:0007669"/>
    <property type="project" value="InterPro"/>
</dbReference>
<dbReference type="SFLD" id="SFLDG01168">
    <property type="entry name" value="Ferric_reductase_subgroup_(FRE"/>
    <property type="match status" value="1"/>
</dbReference>
<dbReference type="InterPro" id="IPR017938">
    <property type="entry name" value="Riboflavin_synthase-like_b-brl"/>
</dbReference>
<evidence type="ECO:0000259" key="22">
    <source>
        <dbReference type="PROSITE" id="PS50156"/>
    </source>
</evidence>
<keyword evidence="15" id="KW-0325">Glycoprotein</keyword>
<dbReference type="PRINTS" id="PR00457">
    <property type="entry name" value="ANPEROXIDASE"/>
</dbReference>
<evidence type="ECO:0000256" key="19">
    <source>
        <dbReference type="PIRSR" id="PIRSR619791-2"/>
    </source>
</evidence>
<dbReference type="GO" id="GO:0042744">
    <property type="term" value="P:hydrogen peroxide catabolic process"/>
    <property type="evidence" value="ECO:0007669"/>
    <property type="project" value="UniProtKB-KW"/>
</dbReference>
<dbReference type="GO" id="GO:0006897">
    <property type="term" value="P:endocytosis"/>
    <property type="evidence" value="ECO:0007669"/>
    <property type="project" value="TreeGrafter"/>
</dbReference>
<feature type="chain" id="PRO_5035870701" description="NAD(P)H oxidase (H2O2-forming)" evidence="21">
    <location>
        <begin position="21"/>
        <end position="2514"/>
    </location>
</feature>
<evidence type="ECO:0000313" key="24">
    <source>
        <dbReference type="EMBL" id="CAB3410873.1"/>
    </source>
</evidence>
<evidence type="ECO:0000256" key="2">
    <source>
        <dbReference type="ARBA" id="ARBA00005585"/>
    </source>
</evidence>
<dbReference type="InterPro" id="IPR000731">
    <property type="entry name" value="SSD"/>
</dbReference>
<evidence type="ECO:0000256" key="21">
    <source>
        <dbReference type="SAM" id="SignalP"/>
    </source>
</evidence>
<keyword evidence="12 20" id="KW-1133">Transmembrane helix</keyword>
<feature type="signal peptide" evidence="21">
    <location>
        <begin position="1"/>
        <end position="20"/>
    </location>
</feature>
<keyword evidence="11" id="KW-0521">NADP</keyword>
<evidence type="ECO:0000259" key="23">
    <source>
        <dbReference type="PROSITE" id="PS51384"/>
    </source>
</evidence>
<dbReference type="InterPro" id="IPR003392">
    <property type="entry name" value="PTHD_SSD"/>
</dbReference>
<dbReference type="InterPro" id="IPR019791">
    <property type="entry name" value="Haem_peroxidase_animal"/>
</dbReference>
<feature type="transmembrane region" description="Helical" evidence="20">
    <location>
        <begin position="646"/>
        <end position="664"/>
    </location>
</feature>
<comment type="subcellular location">
    <subcellularLocation>
        <location evidence="1">Membrane</location>
        <topology evidence="1">Multi-pass membrane protein</topology>
    </subcellularLocation>
</comment>
<evidence type="ECO:0000313" key="25">
    <source>
        <dbReference type="Proteomes" id="UP000494206"/>
    </source>
</evidence>
<keyword evidence="8" id="KW-0677">Repeat</keyword>
<dbReference type="PANTHER" id="PTHR10796">
    <property type="entry name" value="PATCHED-RELATED"/>
    <property type="match status" value="1"/>
</dbReference>
<keyword evidence="19" id="KW-0349">Heme</keyword>
<dbReference type="InterPro" id="IPR010255">
    <property type="entry name" value="Haem_peroxidase_sf"/>
</dbReference>
<dbReference type="GO" id="GO:0046872">
    <property type="term" value="F:metal ion binding"/>
    <property type="evidence" value="ECO:0007669"/>
    <property type="project" value="UniProtKB-KW"/>
</dbReference>
<dbReference type="FunFam" id="2.40.30.10:FF:000195">
    <property type="entry name" value="DUal OXidase"/>
    <property type="match status" value="1"/>
</dbReference>
<dbReference type="GO" id="GO:0016174">
    <property type="term" value="F:NAD(P)H oxidase H2O2-forming activity"/>
    <property type="evidence" value="ECO:0007669"/>
    <property type="project" value="UniProtKB-EC"/>
</dbReference>
<dbReference type="EC" id="1.6.3.1" evidence="4"/>
<dbReference type="SUPFAM" id="SSF47473">
    <property type="entry name" value="EF-hand"/>
    <property type="match status" value="1"/>
</dbReference>
<feature type="binding site" description="axial binding residue" evidence="19">
    <location>
        <position position="1343"/>
    </location>
    <ligand>
        <name>heme b</name>
        <dbReference type="ChEBI" id="CHEBI:60344"/>
    </ligand>
    <ligandPart>
        <name>Fe</name>
        <dbReference type="ChEBI" id="CHEBI:18248"/>
    </ligandPart>
</feature>
<dbReference type="InterPro" id="IPR013130">
    <property type="entry name" value="Fe3_Rdtase_TM_dom"/>
</dbReference>
<dbReference type="PROSITE" id="PS50292">
    <property type="entry name" value="PEROXIDASE_3"/>
    <property type="match status" value="1"/>
</dbReference>
<evidence type="ECO:0000256" key="10">
    <source>
        <dbReference type="ARBA" id="ARBA00022837"/>
    </source>
</evidence>
<protein>
    <recommendedName>
        <fullName evidence="4">NAD(P)H oxidase (H2O2-forming)</fullName>
        <ecNumber evidence="4">1.6.3.1</ecNumber>
    </recommendedName>
</protein>
<dbReference type="Pfam" id="PF03098">
    <property type="entry name" value="An_peroxidase"/>
    <property type="match status" value="1"/>
</dbReference>
<comment type="similarity">
    <text evidence="2">Belongs to the patched family.</text>
</comment>
<keyword evidence="6" id="KW-0285">Flavoprotein</keyword>
<dbReference type="Gene3D" id="1.10.238.10">
    <property type="entry name" value="EF-hand"/>
    <property type="match status" value="1"/>
</dbReference>
<keyword evidence="10" id="KW-0106">Calcium</keyword>
<dbReference type="InterPro" id="IPR034821">
    <property type="entry name" value="DUOX_peroxidase"/>
</dbReference>
<dbReference type="SFLD" id="SFLDG01169">
    <property type="entry name" value="NADPH_oxidase_subgroup_(NOX)"/>
    <property type="match status" value="1"/>
</dbReference>
<evidence type="ECO:0000256" key="8">
    <source>
        <dbReference type="ARBA" id="ARBA00022737"/>
    </source>
</evidence>
<evidence type="ECO:0000256" key="1">
    <source>
        <dbReference type="ARBA" id="ARBA00004141"/>
    </source>
</evidence>
<dbReference type="SUPFAM" id="SSF48113">
    <property type="entry name" value="Heme-dependent peroxidases"/>
    <property type="match status" value="1"/>
</dbReference>
<feature type="transmembrane region" description="Helical" evidence="20">
    <location>
        <begin position="877"/>
        <end position="897"/>
    </location>
</feature>
<feature type="transmembrane region" description="Helical" evidence="20">
    <location>
        <begin position="2042"/>
        <end position="2069"/>
    </location>
</feature>
<feature type="transmembrane region" description="Helical" evidence="20">
    <location>
        <begin position="583"/>
        <end position="612"/>
    </location>
</feature>
<proteinExistence type="inferred from homology"/>
<keyword evidence="13" id="KW-0560">Oxidoreductase</keyword>
<feature type="transmembrane region" description="Helical" evidence="20">
    <location>
        <begin position="482"/>
        <end position="509"/>
    </location>
</feature>
<dbReference type="CDD" id="cd06186">
    <property type="entry name" value="NOX_Duox_like_FAD_NADP"/>
    <property type="match status" value="1"/>
</dbReference>
<comment type="catalytic activity">
    <reaction evidence="17">
        <text>NADH + O2 + H(+) = H2O2 + NAD(+)</text>
        <dbReference type="Rhea" id="RHEA:11264"/>
        <dbReference type="ChEBI" id="CHEBI:15378"/>
        <dbReference type="ChEBI" id="CHEBI:15379"/>
        <dbReference type="ChEBI" id="CHEBI:16240"/>
        <dbReference type="ChEBI" id="CHEBI:57540"/>
        <dbReference type="ChEBI" id="CHEBI:57945"/>
        <dbReference type="EC" id="1.6.3.1"/>
    </reaction>
</comment>
<dbReference type="InterPro" id="IPR051697">
    <property type="entry name" value="Patched_domain-protein"/>
</dbReference>
<name>A0A8S1FDC0_9PELO</name>
<dbReference type="PANTHER" id="PTHR10796:SF108">
    <property type="entry name" value="SSD DOMAIN-CONTAINING PROTEIN"/>
    <property type="match status" value="1"/>
</dbReference>
<keyword evidence="5" id="KW-0575">Peroxidase</keyword>
<keyword evidence="7 20" id="KW-0812">Transmembrane</keyword>
<dbReference type="Pfam" id="PF02460">
    <property type="entry name" value="Patched"/>
    <property type="match status" value="1"/>
</dbReference>
<dbReference type="Pfam" id="PF01794">
    <property type="entry name" value="Ferric_reduct"/>
    <property type="match status" value="1"/>
</dbReference>
<comment type="caution">
    <text evidence="24">The sequence shown here is derived from an EMBL/GenBank/DDBJ whole genome shotgun (WGS) entry which is preliminary data.</text>
</comment>
<keyword evidence="21" id="KW-0732">Signal</keyword>
<dbReference type="Pfam" id="PF08030">
    <property type="entry name" value="NAD_binding_6"/>
    <property type="match status" value="1"/>
</dbReference>
<evidence type="ECO:0000256" key="14">
    <source>
        <dbReference type="ARBA" id="ARBA00023136"/>
    </source>
</evidence>
<dbReference type="EMBL" id="CADEPM010000011">
    <property type="protein sequence ID" value="CAB3410873.1"/>
    <property type="molecule type" value="Genomic_DNA"/>
</dbReference>
<dbReference type="GO" id="GO:0004601">
    <property type="term" value="F:peroxidase activity"/>
    <property type="evidence" value="ECO:0007669"/>
    <property type="project" value="UniProtKB-KW"/>
</dbReference>
<evidence type="ECO:0000256" key="4">
    <source>
        <dbReference type="ARBA" id="ARBA00012698"/>
    </source>
</evidence>
<evidence type="ECO:0000256" key="12">
    <source>
        <dbReference type="ARBA" id="ARBA00022989"/>
    </source>
</evidence>
<dbReference type="SUPFAM" id="SSF63380">
    <property type="entry name" value="Riboflavin synthase domain-like"/>
    <property type="match status" value="1"/>
</dbReference>
<comment type="similarity">
    <text evidence="3">In the N-terminal section; belongs to the peroxidase family.</text>
</comment>